<dbReference type="SUPFAM" id="SSF88659">
    <property type="entry name" value="Sigma3 and sigma4 domains of RNA polymerase sigma factors"/>
    <property type="match status" value="1"/>
</dbReference>
<evidence type="ECO:0000256" key="3">
    <source>
        <dbReference type="ARBA" id="ARBA00023082"/>
    </source>
</evidence>
<dbReference type="GeneID" id="83015605"/>
<sequence>MNKEEKKKLLEKTILDHQTMLYRIAFSIVKEEQAALDVVQETIVKAYSQIGQLRQPEYIRTWLVRICINEANGTCRRQITQRQRQASLQEYQGYTQDASPVEYSDLFQAVMALEPKLRTVIILRFFEEMKFDEIAAATQTNVNTIKSQVYKGLELLKAQLKQEV</sequence>
<gene>
    <name evidence="9" type="ORF">DWY25_09345</name>
</gene>
<evidence type="ECO:0000256" key="2">
    <source>
        <dbReference type="ARBA" id="ARBA00023015"/>
    </source>
</evidence>
<dbReference type="RefSeq" id="WP_117895012.1">
    <property type="nucleotide sequence ID" value="NZ_CABJCV010000010.1"/>
</dbReference>
<evidence type="ECO:0000256" key="4">
    <source>
        <dbReference type="ARBA" id="ARBA00023125"/>
    </source>
</evidence>
<dbReference type="AlphaFoldDB" id="A0A412G0Q8"/>
<keyword evidence="2 6" id="KW-0805">Transcription regulation</keyword>
<dbReference type="InterPro" id="IPR013249">
    <property type="entry name" value="RNA_pol_sigma70_r4_t2"/>
</dbReference>
<dbReference type="InterPro" id="IPR013325">
    <property type="entry name" value="RNA_pol_sigma_r2"/>
</dbReference>
<comment type="caution">
    <text evidence="9">The sequence shown here is derived from an EMBL/GenBank/DDBJ whole genome shotgun (WGS) entry which is preliminary data.</text>
</comment>
<evidence type="ECO:0000256" key="5">
    <source>
        <dbReference type="ARBA" id="ARBA00023163"/>
    </source>
</evidence>
<dbReference type="PROSITE" id="PS01063">
    <property type="entry name" value="SIGMA70_ECF"/>
    <property type="match status" value="1"/>
</dbReference>
<dbReference type="Gene3D" id="1.10.10.10">
    <property type="entry name" value="Winged helix-like DNA-binding domain superfamily/Winged helix DNA-binding domain"/>
    <property type="match status" value="1"/>
</dbReference>
<dbReference type="GO" id="GO:0006950">
    <property type="term" value="P:response to stress"/>
    <property type="evidence" value="ECO:0007669"/>
    <property type="project" value="UniProtKB-ARBA"/>
</dbReference>
<evidence type="ECO:0000313" key="10">
    <source>
        <dbReference type="Proteomes" id="UP000284178"/>
    </source>
</evidence>
<comment type="similarity">
    <text evidence="1 6">Belongs to the sigma-70 factor family. ECF subfamily.</text>
</comment>
<dbReference type="Pfam" id="PF04542">
    <property type="entry name" value="Sigma70_r2"/>
    <property type="match status" value="1"/>
</dbReference>
<dbReference type="InterPro" id="IPR036388">
    <property type="entry name" value="WH-like_DNA-bd_sf"/>
</dbReference>
<dbReference type="PANTHER" id="PTHR43133:SF51">
    <property type="entry name" value="RNA POLYMERASE SIGMA FACTOR"/>
    <property type="match status" value="1"/>
</dbReference>
<dbReference type="InterPro" id="IPR007627">
    <property type="entry name" value="RNA_pol_sigma70_r2"/>
</dbReference>
<evidence type="ECO:0000256" key="1">
    <source>
        <dbReference type="ARBA" id="ARBA00010641"/>
    </source>
</evidence>
<evidence type="ECO:0000256" key="6">
    <source>
        <dbReference type="RuleBase" id="RU000716"/>
    </source>
</evidence>
<keyword evidence="4 6" id="KW-0238">DNA-binding</keyword>
<dbReference type="PANTHER" id="PTHR43133">
    <property type="entry name" value="RNA POLYMERASE ECF-TYPE SIGMA FACTO"/>
    <property type="match status" value="1"/>
</dbReference>
<keyword evidence="5 6" id="KW-0804">Transcription</keyword>
<dbReference type="Gene3D" id="1.10.1740.10">
    <property type="match status" value="1"/>
</dbReference>
<dbReference type="Proteomes" id="UP000284178">
    <property type="component" value="Unassembled WGS sequence"/>
</dbReference>
<dbReference type="Pfam" id="PF08281">
    <property type="entry name" value="Sigma70_r4_2"/>
    <property type="match status" value="1"/>
</dbReference>
<dbReference type="CDD" id="cd06171">
    <property type="entry name" value="Sigma70_r4"/>
    <property type="match status" value="1"/>
</dbReference>
<dbReference type="GO" id="GO:0016987">
    <property type="term" value="F:sigma factor activity"/>
    <property type="evidence" value="ECO:0007669"/>
    <property type="project" value="UniProtKB-KW"/>
</dbReference>
<dbReference type="InterPro" id="IPR039425">
    <property type="entry name" value="RNA_pol_sigma-70-like"/>
</dbReference>
<keyword evidence="3 6" id="KW-0731">Sigma factor</keyword>
<reference evidence="9 10" key="1">
    <citation type="submission" date="2018-08" db="EMBL/GenBank/DDBJ databases">
        <title>A genome reference for cultivated species of the human gut microbiota.</title>
        <authorList>
            <person name="Zou Y."/>
            <person name="Xue W."/>
            <person name="Luo G."/>
        </authorList>
    </citation>
    <scope>NUCLEOTIDE SEQUENCE [LARGE SCALE GENOMIC DNA]</scope>
    <source>
        <strain evidence="9 10">AF24-29</strain>
    </source>
</reference>
<dbReference type="EMBL" id="QRUP01000010">
    <property type="protein sequence ID" value="RGR74007.1"/>
    <property type="molecule type" value="Genomic_DNA"/>
</dbReference>
<evidence type="ECO:0000313" key="9">
    <source>
        <dbReference type="EMBL" id="RGR74007.1"/>
    </source>
</evidence>
<evidence type="ECO:0000259" key="8">
    <source>
        <dbReference type="Pfam" id="PF08281"/>
    </source>
</evidence>
<dbReference type="GO" id="GO:0006352">
    <property type="term" value="P:DNA-templated transcription initiation"/>
    <property type="evidence" value="ECO:0007669"/>
    <property type="project" value="InterPro"/>
</dbReference>
<dbReference type="InterPro" id="IPR000838">
    <property type="entry name" value="RNA_pol_sigma70_ECF_CS"/>
</dbReference>
<dbReference type="SUPFAM" id="SSF88946">
    <property type="entry name" value="Sigma2 domain of RNA polymerase sigma factors"/>
    <property type="match status" value="1"/>
</dbReference>
<feature type="domain" description="RNA polymerase sigma factor 70 region 4 type 2" evidence="8">
    <location>
        <begin position="108"/>
        <end position="155"/>
    </location>
</feature>
<dbReference type="GO" id="GO:0003677">
    <property type="term" value="F:DNA binding"/>
    <property type="evidence" value="ECO:0007669"/>
    <property type="project" value="UniProtKB-KW"/>
</dbReference>
<feature type="domain" description="RNA polymerase sigma-70 region 2" evidence="7">
    <location>
        <begin position="16"/>
        <end position="78"/>
    </location>
</feature>
<evidence type="ECO:0000259" key="7">
    <source>
        <dbReference type="Pfam" id="PF04542"/>
    </source>
</evidence>
<accession>A0A412G0Q8</accession>
<name>A0A412G0Q8_9FIRM</name>
<organism evidence="9 10">
    <name type="scientific">Holdemania filiformis</name>
    <dbReference type="NCBI Taxonomy" id="61171"/>
    <lineage>
        <taxon>Bacteria</taxon>
        <taxon>Bacillati</taxon>
        <taxon>Bacillota</taxon>
        <taxon>Erysipelotrichia</taxon>
        <taxon>Erysipelotrichales</taxon>
        <taxon>Erysipelotrichaceae</taxon>
        <taxon>Holdemania</taxon>
    </lineage>
</organism>
<dbReference type="NCBIfam" id="TIGR02937">
    <property type="entry name" value="sigma70-ECF"/>
    <property type="match status" value="1"/>
</dbReference>
<dbReference type="InterPro" id="IPR014284">
    <property type="entry name" value="RNA_pol_sigma-70_dom"/>
</dbReference>
<protein>
    <recommendedName>
        <fullName evidence="6">RNA polymerase sigma factor</fullName>
    </recommendedName>
</protein>
<keyword evidence="10" id="KW-1185">Reference proteome</keyword>
<dbReference type="InterPro" id="IPR013324">
    <property type="entry name" value="RNA_pol_sigma_r3/r4-like"/>
</dbReference>
<proteinExistence type="inferred from homology"/>